<keyword evidence="6 12" id="KW-0418">Kinase</keyword>
<keyword evidence="13" id="KW-1185">Reference proteome</keyword>
<evidence type="ECO:0000256" key="5">
    <source>
        <dbReference type="ARBA" id="ARBA00022679"/>
    </source>
</evidence>
<comment type="catalytic activity">
    <reaction evidence="1">
        <text>ATP + protein L-histidine = ADP + protein N-phospho-L-histidine.</text>
        <dbReference type="EC" id="2.7.13.3"/>
    </reaction>
</comment>
<evidence type="ECO:0000313" key="12">
    <source>
        <dbReference type="EMBL" id="MET3534811.1"/>
    </source>
</evidence>
<keyword evidence="8 9" id="KW-0472">Membrane</keyword>
<dbReference type="InterPro" id="IPR036097">
    <property type="entry name" value="HisK_dim/P_sf"/>
</dbReference>
<dbReference type="Pfam" id="PF02518">
    <property type="entry name" value="HATPase_c"/>
    <property type="match status" value="1"/>
</dbReference>
<keyword evidence="9" id="KW-1133">Transmembrane helix</keyword>
<sequence>MTKKIFRTVLLSSMSIFLGTIILILGYLYHYFTNSQLDQLRLQTSLITQAVEEDGQTYLDQIDLQDLRVTWIAHDGQVLYDSEKDVKQLDNHSNREEVVEALETGYGESIRQSATLTQRLLYTSQRLNDGTVIRLAIAQKTIVVLLWNLAPWVSLLFLISVFAAILLARLTSKKLLAPLEAIDLDKPLDNEVYAELHPLLKRLDYHQSQLAEKETLLQQKQDEFDTIISKIREGMVIVDAKGHLVSYNGAASQLLDFQSDDFGQSLPFFQRNLGLKSLMDTVLNGQKVESICEIKDSQYKVIARPILTDKLQSGAVFLFFDVTEQYYLDKLRREFTATVSHELRTPLHILSGYSEILRANVVSPENVQLFSEKIYQESQRMIQLVEDILQLTQLDEGRTISKEPIHFKGVIQQVVASLQEKADQRGISIQFDGDEVDFTGNPALIQSIVYNLCDNAIKYNRDGGQVTIDLYQDQEHINLEVRDTGIGISQADQERIFERFYRVDKSRSKQVGGTGLGLSIVKHALQVHGASVQVSSQLGQGTTMTVHFPKNGYRKGLFVNCSG</sequence>
<keyword evidence="7" id="KW-0902">Two-component regulatory system</keyword>
<accession>A0ABV2EUI2</accession>
<dbReference type="PANTHER" id="PTHR45453:SF1">
    <property type="entry name" value="PHOSPHATE REGULON SENSOR PROTEIN PHOR"/>
    <property type="match status" value="1"/>
</dbReference>
<dbReference type="SUPFAM" id="SSF55785">
    <property type="entry name" value="PYP-like sensor domain (PAS domain)"/>
    <property type="match status" value="1"/>
</dbReference>
<organism evidence="12 13">
    <name type="scientific">Streptococcus parasuis</name>
    <dbReference type="NCBI Taxonomy" id="1501662"/>
    <lineage>
        <taxon>Bacteria</taxon>
        <taxon>Bacillati</taxon>
        <taxon>Bacillota</taxon>
        <taxon>Bacilli</taxon>
        <taxon>Lactobacillales</taxon>
        <taxon>Streptococcaceae</taxon>
        <taxon>Streptococcus</taxon>
    </lineage>
</organism>
<dbReference type="InterPro" id="IPR004358">
    <property type="entry name" value="Sig_transdc_His_kin-like_C"/>
</dbReference>
<feature type="transmembrane region" description="Helical" evidence="9">
    <location>
        <begin position="9"/>
        <end position="32"/>
    </location>
</feature>
<comment type="caution">
    <text evidence="12">The sequence shown here is derived from an EMBL/GenBank/DDBJ whole genome shotgun (WGS) entry which is preliminary data.</text>
</comment>
<evidence type="ECO:0000256" key="7">
    <source>
        <dbReference type="ARBA" id="ARBA00023012"/>
    </source>
</evidence>
<proteinExistence type="predicted"/>
<evidence type="ECO:0000256" key="8">
    <source>
        <dbReference type="ARBA" id="ARBA00023136"/>
    </source>
</evidence>
<dbReference type="EMBL" id="JBEPLX010000033">
    <property type="protein sequence ID" value="MET3534811.1"/>
    <property type="molecule type" value="Genomic_DNA"/>
</dbReference>
<dbReference type="PRINTS" id="PR00344">
    <property type="entry name" value="BCTRLSENSOR"/>
</dbReference>
<dbReference type="PROSITE" id="PS50112">
    <property type="entry name" value="PAS"/>
    <property type="match status" value="1"/>
</dbReference>
<evidence type="ECO:0000256" key="1">
    <source>
        <dbReference type="ARBA" id="ARBA00000085"/>
    </source>
</evidence>
<dbReference type="EC" id="2.7.13.3" evidence="3"/>
<dbReference type="GeneID" id="78827430"/>
<evidence type="ECO:0000256" key="4">
    <source>
        <dbReference type="ARBA" id="ARBA00022553"/>
    </source>
</evidence>
<dbReference type="PANTHER" id="PTHR45453">
    <property type="entry name" value="PHOSPHATE REGULON SENSOR PROTEIN PHOR"/>
    <property type="match status" value="1"/>
</dbReference>
<dbReference type="Proteomes" id="UP001549134">
    <property type="component" value="Unassembled WGS sequence"/>
</dbReference>
<dbReference type="InterPro" id="IPR005467">
    <property type="entry name" value="His_kinase_dom"/>
</dbReference>
<dbReference type="Gene3D" id="1.10.287.130">
    <property type="match status" value="1"/>
</dbReference>
<dbReference type="Gene3D" id="3.30.450.20">
    <property type="entry name" value="PAS domain"/>
    <property type="match status" value="1"/>
</dbReference>
<dbReference type="GO" id="GO:0004673">
    <property type="term" value="F:protein histidine kinase activity"/>
    <property type="evidence" value="ECO:0007669"/>
    <property type="project" value="UniProtKB-EC"/>
</dbReference>
<dbReference type="InterPro" id="IPR000014">
    <property type="entry name" value="PAS"/>
</dbReference>
<dbReference type="Gene3D" id="3.30.565.10">
    <property type="entry name" value="Histidine kinase-like ATPase, C-terminal domain"/>
    <property type="match status" value="1"/>
</dbReference>
<keyword evidence="9" id="KW-0812">Transmembrane</keyword>
<evidence type="ECO:0000259" key="10">
    <source>
        <dbReference type="PROSITE" id="PS50109"/>
    </source>
</evidence>
<comment type="subcellular location">
    <subcellularLocation>
        <location evidence="2">Membrane</location>
    </subcellularLocation>
</comment>
<reference evidence="12 13" key="1">
    <citation type="submission" date="2024-06" db="EMBL/GenBank/DDBJ databases">
        <title>Genomic Encyclopedia of Type Strains, Phase IV (KMG-IV): sequencing the most valuable type-strain genomes for metagenomic binning, comparative biology and taxonomic classification.</title>
        <authorList>
            <person name="Goeker M."/>
        </authorList>
    </citation>
    <scope>NUCLEOTIDE SEQUENCE [LARGE SCALE GENOMIC DNA]</scope>
    <source>
        <strain evidence="12 13">DSM 29126</strain>
    </source>
</reference>
<evidence type="ECO:0000256" key="6">
    <source>
        <dbReference type="ARBA" id="ARBA00022777"/>
    </source>
</evidence>
<evidence type="ECO:0000259" key="11">
    <source>
        <dbReference type="PROSITE" id="PS50112"/>
    </source>
</evidence>
<dbReference type="InterPro" id="IPR050351">
    <property type="entry name" value="BphY/WalK/GraS-like"/>
</dbReference>
<evidence type="ECO:0000256" key="3">
    <source>
        <dbReference type="ARBA" id="ARBA00012438"/>
    </source>
</evidence>
<dbReference type="SMART" id="SM00387">
    <property type="entry name" value="HATPase_c"/>
    <property type="match status" value="1"/>
</dbReference>
<name>A0ABV2EUI2_9STRE</name>
<dbReference type="SUPFAM" id="SSF55874">
    <property type="entry name" value="ATPase domain of HSP90 chaperone/DNA topoisomerase II/histidine kinase"/>
    <property type="match status" value="1"/>
</dbReference>
<dbReference type="SMART" id="SM00388">
    <property type="entry name" value="HisKA"/>
    <property type="match status" value="1"/>
</dbReference>
<dbReference type="InterPro" id="IPR036890">
    <property type="entry name" value="HATPase_C_sf"/>
</dbReference>
<dbReference type="RefSeq" id="WP_237395184.1">
    <property type="nucleotide sequence ID" value="NZ_AP024276.1"/>
</dbReference>
<dbReference type="CDD" id="cd00075">
    <property type="entry name" value="HATPase"/>
    <property type="match status" value="1"/>
</dbReference>
<feature type="domain" description="Histidine kinase" evidence="10">
    <location>
        <begin position="338"/>
        <end position="552"/>
    </location>
</feature>
<dbReference type="PROSITE" id="PS50109">
    <property type="entry name" value="HIS_KIN"/>
    <property type="match status" value="1"/>
</dbReference>
<dbReference type="SUPFAM" id="SSF47384">
    <property type="entry name" value="Homodimeric domain of signal transducing histidine kinase"/>
    <property type="match status" value="1"/>
</dbReference>
<keyword evidence="4" id="KW-0597">Phosphoprotein</keyword>
<feature type="transmembrane region" description="Helical" evidence="9">
    <location>
        <begin position="149"/>
        <end position="168"/>
    </location>
</feature>
<feature type="domain" description="PAS" evidence="11">
    <location>
        <begin position="220"/>
        <end position="262"/>
    </location>
</feature>
<dbReference type="InterPro" id="IPR035965">
    <property type="entry name" value="PAS-like_dom_sf"/>
</dbReference>
<evidence type="ECO:0000256" key="2">
    <source>
        <dbReference type="ARBA" id="ARBA00004370"/>
    </source>
</evidence>
<dbReference type="CDD" id="cd00082">
    <property type="entry name" value="HisKA"/>
    <property type="match status" value="1"/>
</dbReference>
<protein>
    <recommendedName>
        <fullName evidence="3">histidine kinase</fullName>
        <ecNumber evidence="3">2.7.13.3</ecNumber>
    </recommendedName>
</protein>
<dbReference type="Pfam" id="PF00512">
    <property type="entry name" value="HisKA"/>
    <property type="match status" value="1"/>
</dbReference>
<dbReference type="InterPro" id="IPR003661">
    <property type="entry name" value="HisK_dim/P_dom"/>
</dbReference>
<gene>
    <name evidence="12" type="ORF">ABID50_001976</name>
</gene>
<evidence type="ECO:0000313" key="13">
    <source>
        <dbReference type="Proteomes" id="UP001549134"/>
    </source>
</evidence>
<dbReference type="InterPro" id="IPR003594">
    <property type="entry name" value="HATPase_dom"/>
</dbReference>
<evidence type="ECO:0000256" key="9">
    <source>
        <dbReference type="SAM" id="Phobius"/>
    </source>
</evidence>
<keyword evidence="5 12" id="KW-0808">Transferase</keyword>